<dbReference type="Gene3D" id="1.10.1070.11">
    <property type="entry name" value="Phosphatidylinositol 3-/4-kinase, catalytic domain"/>
    <property type="match status" value="1"/>
</dbReference>
<dbReference type="PROSITE" id="PS00915">
    <property type="entry name" value="PI3_4_KINASE_1"/>
    <property type="match status" value="1"/>
</dbReference>
<keyword evidence="8" id="KW-1185">Reference proteome</keyword>
<dbReference type="EC" id="2.7.1.67" evidence="2"/>
<comment type="catalytic activity">
    <reaction evidence="1">
        <text>a 1,2-diacyl-sn-glycero-3-phospho-(1D-myo-inositol) + ATP = a 1,2-diacyl-sn-glycero-3-phospho-(1D-myo-inositol 4-phosphate) + ADP + H(+)</text>
        <dbReference type="Rhea" id="RHEA:19877"/>
        <dbReference type="ChEBI" id="CHEBI:15378"/>
        <dbReference type="ChEBI" id="CHEBI:30616"/>
        <dbReference type="ChEBI" id="CHEBI:57880"/>
        <dbReference type="ChEBI" id="CHEBI:58178"/>
        <dbReference type="ChEBI" id="CHEBI:456216"/>
        <dbReference type="EC" id="2.7.1.67"/>
    </reaction>
</comment>
<dbReference type="CDD" id="cd05168">
    <property type="entry name" value="PI4Kc_III_beta"/>
    <property type="match status" value="1"/>
</dbReference>
<comment type="caution">
    <text evidence="7">The sequence shown here is derived from an EMBL/GenBank/DDBJ whole genome shotgun (WGS) entry which is preliminary data.</text>
</comment>
<dbReference type="Pfam" id="PF00454">
    <property type="entry name" value="PI3_PI4_kinase"/>
    <property type="match status" value="1"/>
</dbReference>
<dbReference type="SMART" id="SM00146">
    <property type="entry name" value="PI3Kc"/>
    <property type="match status" value="1"/>
</dbReference>
<dbReference type="GO" id="GO:0046854">
    <property type="term" value="P:phosphatidylinositol phosphate biosynthetic process"/>
    <property type="evidence" value="ECO:0007669"/>
    <property type="project" value="InterPro"/>
</dbReference>
<feature type="region of interest" description="Disordered" evidence="5">
    <location>
        <begin position="267"/>
        <end position="289"/>
    </location>
</feature>
<evidence type="ECO:0000256" key="2">
    <source>
        <dbReference type="ARBA" id="ARBA00012169"/>
    </source>
</evidence>
<dbReference type="SUPFAM" id="SSF56112">
    <property type="entry name" value="Protein kinase-like (PK-like)"/>
    <property type="match status" value="1"/>
</dbReference>
<dbReference type="GO" id="GO:0048015">
    <property type="term" value="P:phosphatidylinositol-mediated signaling"/>
    <property type="evidence" value="ECO:0007669"/>
    <property type="project" value="TreeGrafter"/>
</dbReference>
<protein>
    <recommendedName>
        <fullName evidence="2">1-phosphatidylinositol 4-kinase</fullName>
        <ecNumber evidence="2">2.7.1.67</ecNumber>
    </recommendedName>
</protein>
<keyword evidence="4 7" id="KW-0418">Kinase</keyword>
<keyword evidence="3 7" id="KW-0808">Transferase</keyword>
<evidence type="ECO:0000256" key="5">
    <source>
        <dbReference type="SAM" id="MobiDB-lite"/>
    </source>
</evidence>
<dbReference type="InterPro" id="IPR036940">
    <property type="entry name" value="PI3/4_kinase_cat_sf"/>
</dbReference>
<dbReference type="GO" id="GO:0005737">
    <property type="term" value="C:cytoplasm"/>
    <property type="evidence" value="ECO:0007669"/>
    <property type="project" value="TreeGrafter"/>
</dbReference>
<dbReference type="GeneID" id="40318803"/>
<dbReference type="AlphaFoldDB" id="A0A422PFE2"/>
<dbReference type="InterPro" id="IPR000403">
    <property type="entry name" value="PI3/4_kinase_cat_dom"/>
</dbReference>
<accession>A0A422PFE2</accession>
<dbReference type="PROSITE" id="PS50290">
    <property type="entry name" value="PI3_4_KINASE_3"/>
    <property type="match status" value="1"/>
</dbReference>
<evidence type="ECO:0000256" key="3">
    <source>
        <dbReference type="ARBA" id="ARBA00022679"/>
    </source>
</evidence>
<dbReference type="RefSeq" id="XP_029227798.1">
    <property type="nucleotide sequence ID" value="XM_029372093.1"/>
</dbReference>
<dbReference type="InterPro" id="IPR018936">
    <property type="entry name" value="PI3/4_kinase_CS"/>
</dbReference>
<dbReference type="GO" id="GO:0016020">
    <property type="term" value="C:membrane"/>
    <property type="evidence" value="ECO:0007669"/>
    <property type="project" value="TreeGrafter"/>
</dbReference>
<evidence type="ECO:0000313" key="7">
    <source>
        <dbReference type="EMBL" id="RNF16426.1"/>
    </source>
</evidence>
<dbReference type="FunFam" id="1.10.1070.11:FF:000016">
    <property type="entry name" value="PIK1p Phosphatidylinositol 4-kinase"/>
    <property type="match status" value="1"/>
</dbReference>
<evidence type="ECO:0000256" key="4">
    <source>
        <dbReference type="ARBA" id="ARBA00022777"/>
    </source>
</evidence>
<evidence type="ECO:0000256" key="1">
    <source>
        <dbReference type="ARBA" id="ARBA00001686"/>
    </source>
</evidence>
<dbReference type="EMBL" id="MKKU01000294">
    <property type="protein sequence ID" value="RNF16426.1"/>
    <property type="molecule type" value="Genomic_DNA"/>
</dbReference>
<evidence type="ECO:0000313" key="8">
    <source>
        <dbReference type="Proteomes" id="UP000284403"/>
    </source>
</evidence>
<dbReference type="PROSITE" id="PS00916">
    <property type="entry name" value="PI3_4_KINASE_2"/>
    <property type="match status" value="1"/>
</dbReference>
<organism evidence="7 8">
    <name type="scientific">Trypanosoma conorhini</name>
    <dbReference type="NCBI Taxonomy" id="83891"/>
    <lineage>
        <taxon>Eukaryota</taxon>
        <taxon>Discoba</taxon>
        <taxon>Euglenozoa</taxon>
        <taxon>Kinetoplastea</taxon>
        <taxon>Metakinetoplastina</taxon>
        <taxon>Trypanosomatida</taxon>
        <taxon>Trypanosomatidae</taxon>
        <taxon>Trypanosoma</taxon>
    </lineage>
</organism>
<dbReference type="InterPro" id="IPR011009">
    <property type="entry name" value="Kinase-like_dom_sf"/>
</dbReference>
<dbReference type="Proteomes" id="UP000284403">
    <property type="component" value="Unassembled WGS sequence"/>
</dbReference>
<dbReference type="InterPro" id="IPR015433">
    <property type="entry name" value="PI3/4_kinase"/>
</dbReference>
<dbReference type="PANTHER" id="PTHR10048">
    <property type="entry name" value="PHOSPHATIDYLINOSITOL KINASE"/>
    <property type="match status" value="1"/>
</dbReference>
<proteinExistence type="predicted"/>
<sequence length="587" mass="65462">MRAAPNSSQHRHELVERLLGLSTASFGDQLQLVGRLCDTPLPTLEEALLQVSHVCITHSEPEVQNLLRNFMLSLAAKSFIAALRLSWAVDSVWGIFSALGLGDRVKEVQDKIESVAINHRGGAARGGGNHADVTEAEVGRKEMRLKLYNDERQFLSIITGWSAQLCQYPDRRRRQTELRRKLHELNKTLGTQALIYPFGGVDDPVKWIVNVAVDESVVFSSRERAPFLLRCEVVFDDTTTMRDPMASKLRLPNGSFRITRDFDEVFAPSPTRRGRGEEKAGMSDGAAQGRGERGAFACAFGETPEERVARLRKTALFGKHPNWDIASIFVKAGDDLRQEELALQLISVFNQIWEEAGLTCSVRPHRALSVSTDSGVIECIDGACSIDGIKKACSVTSLAQFFNEAFGPVGSERHSRAAANFVETMAGYSIVTYMLQIKDRHNGNLMLTSEGHLVHIDFGFMLVTSPGGINFESAPFKLSQDLMEVLGGVESDMFSYFKVLLYQGMVAVRERVEDILGLVSLMTPYNTMPCFGSDPVSAVQQLRSRFRFDLETETDFALYVKELVAESVDNWRTRRYDQFQTLQNGIL</sequence>
<gene>
    <name evidence="7" type="ORF">Tco025E_05192</name>
</gene>
<dbReference type="Gene3D" id="3.30.1010.10">
    <property type="entry name" value="Phosphatidylinositol 3-kinase Catalytic Subunit, Chain A, domain 4"/>
    <property type="match status" value="1"/>
</dbReference>
<dbReference type="InterPro" id="IPR057754">
    <property type="entry name" value="PI4-kinase_beta/PIK1_cat"/>
</dbReference>
<feature type="domain" description="PI3K/PI4K catalytic" evidence="6">
    <location>
        <begin position="302"/>
        <end position="571"/>
    </location>
</feature>
<name>A0A422PFE2_9TRYP</name>
<dbReference type="OrthoDB" id="10264149at2759"/>
<dbReference type="GO" id="GO:0004430">
    <property type="term" value="F:1-phosphatidylinositol 4-kinase activity"/>
    <property type="evidence" value="ECO:0007669"/>
    <property type="project" value="UniProtKB-EC"/>
</dbReference>
<reference evidence="7 8" key="1">
    <citation type="journal article" date="2018" name="BMC Genomics">
        <title>Genomic comparison of Trypanosoma conorhini and Trypanosoma rangeli to Trypanosoma cruzi strains of high and low virulence.</title>
        <authorList>
            <person name="Bradwell K.R."/>
            <person name="Koparde V.N."/>
            <person name="Matveyev A.V."/>
            <person name="Serrano M.G."/>
            <person name="Alves J.M."/>
            <person name="Parikh H."/>
            <person name="Huang B."/>
            <person name="Lee V."/>
            <person name="Espinosa-Alvarez O."/>
            <person name="Ortiz P.A."/>
            <person name="Costa-Martins A.G."/>
            <person name="Teixeira M.M."/>
            <person name="Buck G.A."/>
        </authorList>
    </citation>
    <scope>NUCLEOTIDE SEQUENCE [LARGE SCALE GENOMIC DNA]</scope>
    <source>
        <strain evidence="7 8">025E</strain>
    </source>
</reference>
<evidence type="ECO:0000259" key="6">
    <source>
        <dbReference type="PROSITE" id="PS50290"/>
    </source>
</evidence>
<dbReference type="PANTHER" id="PTHR10048:SF22">
    <property type="entry name" value="PHOSPHATIDYLINOSITOL 4-KINASE BETA"/>
    <property type="match status" value="1"/>
</dbReference>